<dbReference type="Pfam" id="PF04022">
    <property type="entry name" value="Staphylcoagulse"/>
    <property type="match status" value="2"/>
</dbReference>
<protein>
    <submittedName>
        <fullName evidence="2">Staphylocoagulase</fullName>
    </submittedName>
</protein>
<evidence type="ECO:0000256" key="1">
    <source>
        <dbReference type="SAM" id="MobiDB-lite"/>
    </source>
</evidence>
<feature type="compositionally biased region" description="Polar residues" evidence="1">
    <location>
        <begin position="10"/>
        <end position="19"/>
    </location>
</feature>
<dbReference type="InterPro" id="IPR001443">
    <property type="entry name" value="Staphylcoagulase_rpt"/>
</dbReference>
<evidence type="ECO:0000313" key="2">
    <source>
        <dbReference type="EMBL" id="SUK29234.1"/>
    </source>
</evidence>
<dbReference type="AlphaFoldDB" id="A0A380DI25"/>
<name>A0A380DI25_STAAU</name>
<gene>
    <name evidence="2" type="ORF">NCTC6133_00238</name>
</gene>
<organism evidence="2 3">
    <name type="scientific">Staphylococcus aureus</name>
    <dbReference type="NCBI Taxonomy" id="1280"/>
    <lineage>
        <taxon>Bacteria</taxon>
        <taxon>Bacillati</taxon>
        <taxon>Bacillota</taxon>
        <taxon>Bacilli</taxon>
        <taxon>Bacillales</taxon>
        <taxon>Staphylococcaceae</taxon>
        <taxon>Staphylococcus</taxon>
    </lineage>
</organism>
<reference evidence="2 3" key="1">
    <citation type="submission" date="2018-06" db="EMBL/GenBank/DDBJ databases">
        <authorList>
            <consortium name="Pathogen Informatics"/>
            <person name="Doyle S."/>
        </authorList>
    </citation>
    <scope>NUCLEOTIDE SEQUENCE [LARGE SCALE GENOMIC DNA]</scope>
    <source>
        <strain evidence="2 3">NCTC6133</strain>
    </source>
</reference>
<feature type="region of interest" description="Disordered" evidence="1">
    <location>
        <begin position="1"/>
        <end position="21"/>
    </location>
</feature>
<sequence>MEQNRPALSDNYTNPTLTNPILKGIEGNSTNLEIKPQGTESTLKGIQGESSDIEVKPQATETTEASHYPARPQFNKTPKYVKYRDAGTGIREYNDGTFGYEARPRFNKPSETNAYNVMTNQDGTVSYGARPTQNKASETNAYNVTTHANGQYHTELAQHKRSQAKQMHIT</sequence>
<accession>A0A380DI25</accession>
<dbReference type="Proteomes" id="UP000255091">
    <property type="component" value="Unassembled WGS sequence"/>
</dbReference>
<dbReference type="EMBL" id="UHAP01000001">
    <property type="protein sequence ID" value="SUK29234.1"/>
    <property type="molecule type" value="Genomic_DNA"/>
</dbReference>
<evidence type="ECO:0000313" key="3">
    <source>
        <dbReference type="Proteomes" id="UP000255091"/>
    </source>
</evidence>
<proteinExistence type="predicted"/>